<feature type="domain" description="Outer membrane protein SusF/SusE-like C-terminal" evidence="3">
    <location>
        <begin position="280"/>
        <end position="383"/>
    </location>
</feature>
<dbReference type="InterPro" id="IPR032187">
    <property type="entry name" value="SusF/SusE-like_C"/>
</dbReference>
<dbReference type="AlphaFoldDB" id="A0A6I2TTX2"/>
<feature type="domain" description="SusE outer membrane protein" evidence="2">
    <location>
        <begin position="26"/>
        <end position="133"/>
    </location>
</feature>
<sequence length="386" mass="42316">MKKILKSALLLMMGLVMFAACSDDRDENPTITTPTEFVLNTPAIASNNIDLAHSSTLQLTCSQPNYGFPAATKYNVQVSLKEDMSDCATIEQNFYSAKADVDASLLATALTNLELEAGKTEADFPMDIPVYVRMRAVMTTETGDEIEGTDILSNVVTLSNVHLLYSLTPVTVPDHLYVVGNFCGWDWGNCFEFIPVYEHPEMYWRMVWIDESGVKINTDKAWDGNEKGYADVTVDGELKDKISSNGGNISSTTPGWYLMIVTATVEGRDIKYNVQFNEPNVWLMGSCISDSAWGELNEAGKFEVPTTQDGDFVSPALTGACPGGDDGDGLRVYVKIPGNAWWHSEFILDGDQISYRGTGGDQKPRLACAVGQKMYLNFSTGKGSLK</sequence>
<accession>A0A6I2TTX2</accession>
<dbReference type="PROSITE" id="PS51257">
    <property type="entry name" value="PROKAR_LIPOPROTEIN"/>
    <property type="match status" value="1"/>
</dbReference>
<proteinExistence type="predicted"/>
<dbReference type="CDD" id="cd12966">
    <property type="entry name" value="CBM-Ec_CBM-Fc"/>
    <property type="match status" value="1"/>
</dbReference>
<evidence type="ECO:0000313" key="4">
    <source>
        <dbReference type="EMBL" id="MST77156.1"/>
    </source>
</evidence>
<dbReference type="InterPro" id="IPR025970">
    <property type="entry name" value="SusE"/>
</dbReference>
<feature type="chain" id="PRO_5026230948" evidence="1">
    <location>
        <begin position="23"/>
        <end position="386"/>
    </location>
</feature>
<reference evidence="4 5" key="1">
    <citation type="submission" date="2019-08" db="EMBL/GenBank/DDBJ databases">
        <title>In-depth cultivation of the pig gut microbiome towards novel bacterial diversity and tailored functional studies.</title>
        <authorList>
            <person name="Wylensek D."/>
            <person name="Hitch T.C.A."/>
            <person name="Clavel T."/>
        </authorList>
    </citation>
    <scope>NUCLEOTIDE SEQUENCE [LARGE SCALE GENOMIC DNA]</scope>
    <source>
        <strain evidence="4 5">LKV-178-WT-2C</strain>
    </source>
</reference>
<dbReference type="EMBL" id="VUNF01000007">
    <property type="protein sequence ID" value="MST77156.1"/>
    <property type="molecule type" value="Genomic_DNA"/>
</dbReference>
<dbReference type="GO" id="GO:2001070">
    <property type="term" value="F:starch binding"/>
    <property type="evidence" value="ECO:0007669"/>
    <property type="project" value="InterPro"/>
</dbReference>
<evidence type="ECO:0000313" key="5">
    <source>
        <dbReference type="Proteomes" id="UP000450161"/>
    </source>
</evidence>
<gene>
    <name evidence="4" type="ORF">FYJ72_05530</name>
</gene>
<dbReference type="Pfam" id="PF16411">
    <property type="entry name" value="SusF_SusE"/>
    <property type="match status" value="2"/>
</dbReference>
<keyword evidence="1" id="KW-0732">Signal</keyword>
<comment type="caution">
    <text evidence="4">The sequence shown here is derived from an EMBL/GenBank/DDBJ whole genome shotgun (WGS) entry which is preliminary data.</text>
</comment>
<dbReference type="GO" id="GO:0019867">
    <property type="term" value="C:outer membrane"/>
    <property type="evidence" value="ECO:0007669"/>
    <property type="project" value="InterPro"/>
</dbReference>
<dbReference type="Pfam" id="PF14292">
    <property type="entry name" value="SusE"/>
    <property type="match status" value="1"/>
</dbReference>
<dbReference type="Proteomes" id="UP000450161">
    <property type="component" value="Unassembled WGS sequence"/>
</dbReference>
<protein>
    <submittedName>
        <fullName evidence="4">SusF/SusE family outer membrane protein</fullName>
    </submittedName>
</protein>
<feature type="signal peptide" evidence="1">
    <location>
        <begin position="1"/>
        <end position="22"/>
    </location>
</feature>
<evidence type="ECO:0000259" key="3">
    <source>
        <dbReference type="Pfam" id="PF16411"/>
    </source>
</evidence>
<evidence type="ECO:0000256" key="1">
    <source>
        <dbReference type="SAM" id="SignalP"/>
    </source>
</evidence>
<dbReference type="RefSeq" id="WP_154480688.1">
    <property type="nucleotide sequence ID" value="NZ_VUNF01000007.1"/>
</dbReference>
<organism evidence="4 5">
    <name type="scientific">Segatella copri</name>
    <dbReference type="NCBI Taxonomy" id="165179"/>
    <lineage>
        <taxon>Bacteria</taxon>
        <taxon>Pseudomonadati</taxon>
        <taxon>Bacteroidota</taxon>
        <taxon>Bacteroidia</taxon>
        <taxon>Bacteroidales</taxon>
        <taxon>Prevotellaceae</taxon>
        <taxon>Segatella</taxon>
    </lineage>
</organism>
<feature type="domain" description="Outer membrane protein SusF/SusE-like C-terminal" evidence="3">
    <location>
        <begin position="175"/>
        <end position="268"/>
    </location>
</feature>
<dbReference type="CDD" id="cd12965">
    <property type="entry name" value="CBM-Eb_CBM-Fb"/>
    <property type="match status" value="1"/>
</dbReference>
<dbReference type="Gene3D" id="2.60.40.3620">
    <property type="match status" value="1"/>
</dbReference>
<evidence type="ECO:0000259" key="2">
    <source>
        <dbReference type="Pfam" id="PF14292"/>
    </source>
</evidence>
<dbReference type="Gene3D" id="2.60.40.3610">
    <property type="match status" value="1"/>
</dbReference>
<name>A0A6I2TTX2_9BACT</name>